<sequence length="755" mass="78304">MRPPQTSLPPGPAEREFMTFARQFAFYGRTVVIGACSVLAVLAMPVDEMAVTALICGAVLAWCGVHLACADAPGRSRTMLAADLVVMTGLCLSRPLTVPESQTAHDSTWIVVAVSFLVVSYQLSHPPLTGALVAVQLCLADLAGAALANPGTWQGALPVVSWVLVEAVLARVLFGLVLRESRAADAALAEAAAARRDLEVADARRAAEREHLAVLHDTASATLLMASLPGSPVSRGDLRAQAARDLDRLLAGQAAAGEADVAAELAAEIAAHPGLTVTARLADDLGTAPGAAVAGLRDGMGEALRNVARHAGVTAAAVTAERTGPTLRVTVADEGAGFDPAAVPAHRQGLKLSVTGRMAAAGGHAAVASRPGRGTTVRLTWPGEAVPGAAERDELVGRHLFRGLRHAGLIILAVIHFGLALPALLGSLSGYRHPLLQLAAFGLLTAVVAVTAAFVVRGRPWPRRWVPLALAAVFAASVAATSQLPGGDFLTTPHWAFLETGWFGVVLLGHRGLRAVGAFIGCHLAVTIAQLLAAGVPGRADAAGMAVSALAVCGFQVAVVLGTGLLRERGDAIGAAARDRDTMRIRAAAAVQIHADQRERYRALHATVFPLLTALAEESADPADEEVRRACAREATRLRRLFAESDYAADQLIHELRACIDVAERNGVTVQLAVRGEPRGLPQDVRRALTDPVITALAAARRTARATVVRAPGQVRVGIVIDVPEAPIAAGPAGGVRIRRVSGEGRLFVEAACAA</sequence>
<keyword evidence="4" id="KW-0812">Transmembrane</keyword>
<feature type="transmembrane region" description="Helical" evidence="4">
    <location>
        <begin position="468"/>
        <end position="486"/>
    </location>
</feature>
<keyword evidence="1" id="KW-0808">Transferase</keyword>
<evidence type="ECO:0000313" key="6">
    <source>
        <dbReference type="EMBL" id="MDT0445161.1"/>
    </source>
</evidence>
<gene>
    <name evidence="6" type="ORF">RM779_21530</name>
</gene>
<keyword evidence="2" id="KW-0418">Kinase</keyword>
<evidence type="ECO:0000256" key="1">
    <source>
        <dbReference type="ARBA" id="ARBA00022679"/>
    </source>
</evidence>
<accession>A0ABU2S859</accession>
<feature type="transmembrane region" description="Helical" evidence="4">
    <location>
        <begin position="49"/>
        <end position="68"/>
    </location>
</feature>
<dbReference type="InterPro" id="IPR003594">
    <property type="entry name" value="HATPase_dom"/>
</dbReference>
<evidence type="ECO:0000259" key="5">
    <source>
        <dbReference type="Pfam" id="PF02518"/>
    </source>
</evidence>
<name>A0ABU2S859_9ACTN</name>
<dbReference type="RefSeq" id="WP_311619377.1">
    <property type="nucleotide sequence ID" value="NZ_JAVREV010000012.1"/>
</dbReference>
<evidence type="ECO:0000256" key="2">
    <source>
        <dbReference type="ARBA" id="ARBA00022777"/>
    </source>
</evidence>
<proteinExistence type="predicted"/>
<dbReference type="PANTHER" id="PTHR24421">
    <property type="entry name" value="NITRATE/NITRITE SENSOR PROTEIN NARX-RELATED"/>
    <property type="match status" value="1"/>
</dbReference>
<evidence type="ECO:0000256" key="4">
    <source>
        <dbReference type="SAM" id="Phobius"/>
    </source>
</evidence>
<dbReference type="Pfam" id="PF02518">
    <property type="entry name" value="HATPase_c"/>
    <property type="match status" value="1"/>
</dbReference>
<dbReference type="Gene3D" id="3.30.565.10">
    <property type="entry name" value="Histidine kinase-like ATPase, C-terminal domain"/>
    <property type="match status" value="1"/>
</dbReference>
<dbReference type="PANTHER" id="PTHR24421:SF58">
    <property type="entry name" value="SIGNAL TRANSDUCTION HISTIDINE-PROTEIN KINASE_PHOSPHATASE UHPB"/>
    <property type="match status" value="1"/>
</dbReference>
<dbReference type="EMBL" id="JAVREV010000012">
    <property type="protein sequence ID" value="MDT0445161.1"/>
    <property type="molecule type" value="Genomic_DNA"/>
</dbReference>
<reference evidence="7" key="1">
    <citation type="submission" date="2023-07" db="EMBL/GenBank/DDBJ databases">
        <title>30 novel species of actinomycetes from the DSMZ collection.</title>
        <authorList>
            <person name="Nouioui I."/>
        </authorList>
    </citation>
    <scope>NUCLEOTIDE SEQUENCE [LARGE SCALE GENOMIC DNA]</scope>
    <source>
        <strain evidence="7">DSM 41886</strain>
    </source>
</reference>
<dbReference type="SUPFAM" id="SSF55874">
    <property type="entry name" value="ATPase domain of HSP90 chaperone/DNA topoisomerase II/histidine kinase"/>
    <property type="match status" value="1"/>
</dbReference>
<feature type="transmembrane region" description="Helical" evidence="4">
    <location>
        <begin position="24"/>
        <end position="43"/>
    </location>
</feature>
<evidence type="ECO:0000313" key="7">
    <source>
        <dbReference type="Proteomes" id="UP001183615"/>
    </source>
</evidence>
<evidence type="ECO:0000256" key="3">
    <source>
        <dbReference type="ARBA" id="ARBA00023012"/>
    </source>
</evidence>
<keyword evidence="3" id="KW-0902">Two-component regulatory system</keyword>
<keyword evidence="4" id="KW-1133">Transmembrane helix</keyword>
<keyword evidence="4" id="KW-0472">Membrane</keyword>
<keyword evidence="7" id="KW-1185">Reference proteome</keyword>
<feature type="transmembrane region" description="Helical" evidence="4">
    <location>
        <begin position="435"/>
        <end position="456"/>
    </location>
</feature>
<feature type="domain" description="Histidine kinase/HSP90-like ATPase" evidence="5">
    <location>
        <begin position="296"/>
        <end position="382"/>
    </location>
</feature>
<comment type="caution">
    <text evidence="6">The sequence shown here is derived from an EMBL/GenBank/DDBJ whole genome shotgun (WGS) entry which is preliminary data.</text>
</comment>
<dbReference type="Proteomes" id="UP001183615">
    <property type="component" value="Unassembled WGS sequence"/>
</dbReference>
<feature type="transmembrane region" description="Helical" evidence="4">
    <location>
        <begin position="407"/>
        <end position="429"/>
    </location>
</feature>
<dbReference type="InterPro" id="IPR036890">
    <property type="entry name" value="HATPase_C_sf"/>
</dbReference>
<dbReference type="InterPro" id="IPR050482">
    <property type="entry name" value="Sensor_HK_TwoCompSys"/>
</dbReference>
<feature type="transmembrane region" description="Helical" evidence="4">
    <location>
        <begin position="516"/>
        <end position="536"/>
    </location>
</feature>
<feature type="transmembrane region" description="Helical" evidence="4">
    <location>
        <begin position="542"/>
        <end position="566"/>
    </location>
</feature>
<protein>
    <recommendedName>
        <fullName evidence="5">Histidine kinase/HSP90-like ATPase domain-containing protein</fullName>
    </recommendedName>
</protein>
<organism evidence="6 7">
    <name type="scientific">Streptomyces johnsoniae</name>
    <dbReference type="NCBI Taxonomy" id="3075532"/>
    <lineage>
        <taxon>Bacteria</taxon>
        <taxon>Bacillati</taxon>
        <taxon>Actinomycetota</taxon>
        <taxon>Actinomycetes</taxon>
        <taxon>Kitasatosporales</taxon>
        <taxon>Streptomycetaceae</taxon>
        <taxon>Streptomyces</taxon>
    </lineage>
</organism>